<organism evidence="2 3">
    <name type="scientific">Acaulospora morrowiae</name>
    <dbReference type="NCBI Taxonomy" id="94023"/>
    <lineage>
        <taxon>Eukaryota</taxon>
        <taxon>Fungi</taxon>
        <taxon>Fungi incertae sedis</taxon>
        <taxon>Mucoromycota</taxon>
        <taxon>Glomeromycotina</taxon>
        <taxon>Glomeromycetes</taxon>
        <taxon>Diversisporales</taxon>
        <taxon>Acaulosporaceae</taxon>
        <taxon>Acaulospora</taxon>
    </lineage>
</organism>
<feature type="non-terminal residue" evidence="2">
    <location>
        <position position="1"/>
    </location>
</feature>
<gene>
    <name evidence="2" type="ORF">AMORRO_LOCUS17073</name>
</gene>
<keyword evidence="3" id="KW-1185">Reference proteome</keyword>
<name>A0A9N9NZH0_9GLOM</name>
<evidence type="ECO:0000313" key="3">
    <source>
        <dbReference type="Proteomes" id="UP000789342"/>
    </source>
</evidence>
<sequence length="89" mass="10126">ESFDDSNGAQNDHLKCQILRCQLSIAQTKASVAEFKIFDLESRISVAEEKITSLKSKLSIAESNYHITLLENNKLCSKVNELQYENYDL</sequence>
<evidence type="ECO:0000256" key="1">
    <source>
        <dbReference type="SAM" id="Coils"/>
    </source>
</evidence>
<evidence type="ECO:0000313" key="2">
    <source>
        <dbReference type="EMBL" id="CAG8777943.1"/>
    </source>
</evidence>
<dbReference type="EMBL" id="CAJVPV010050536">
    <property type="protein sequence ID" value="CAG8777943.1"/>
    <property type="molecule type" value="Genomic_DNA"/>
</dbReference>
<dbReference type="Proteomes" id="UP000789342">
    <property type="component" value="Unassembled WGS sequence"/>
</dbReference>
<protein>
    <submittedName>
        <fullName evidence="2">384_t:CDS:1</fullName>
    </submittedName>
</protein>
<comment type="caution">
    <text evidence="2">The sequence shown here is derived from an EMBL/GenBank/DDBJ whole genome shotgun (WGS) entry which is preliminary data.</text>
</comment>
<accession>A0A9N9NZH0</accession>
<feature type="coiled-coil region" evidence="1">
    <location>
        <begin position="37"/>
        <end position="64"/>
    </location>
</feature>
<dbReference type="AlphaFoldDB" id="A0A9N9NZH0"/>
<feature type="non-terminal residue" evidence="2">
    <location>
        <position position="89"/>
    </location>
</feature>
<proteinExistence type="predicted"/>
<reference evidence="2" key="1">
    <citation type="submission" date="2021-06" db="EMBL/GenBank/DDBJ databases">
        <authorList>
            <person name="Kallberg Y."/>
            <person name="Tangrot J."/>
            <person name="Rosling A."/>
        </authorList>
    </citation>
    <scope>NUCLEOTIDE SEQUENCE</scope>
    <source>
        <strain evidence="2">CL551</strain>
    </source>
</reference>
<keyword evidence="1" id="KW-0175">Coiled coil</keyword>